<dbReference type="InterPro" id="IPR003169">
    <property type="entry name" value="GYF"/>
</dbReference>
<dbReference type="PANTHER" id="PTHR47471">
    <property type="entry name" value="GYF DOMAIN-CONTAINING PROTEIN"/>
    <property type="match status" value="1"/>
</dbReference>
<dbReference type="PANTHER" id="PTHR47471:SF1">
    <property type="entry name" value="PROTEIN ESSENTIAL FOR POTEXVIRUS ACCUMULATION 1"/>
    <property type="match status" value="1"/>
</dbReference>
<comment type="caution">
    <text evidence="3">The sequence shown here is derived from an EMBL/GenBank/DDBJ whole genome shotgun (WGS) entry which is preliminary data.</text>
</comment>
<dbReference type="SUPFAM" id="SSF55277">
    <property type="entry name" value="GYF domain"/>
    <property type="match status" value="1"/>
</dbReference>
<feature type="compositionally biased region" description="Basic and acidic residues" evidence="1">
    <location>
        <begin position="347"/>
        <end position="363"/>
    </location>
</feature>
<proteinExistence type="predicted"/>
<feature type="region of interest" description="Disordered" evidence="1">
    <location>
        <begin position="449"/>
        <end position="538"/>
    </location>
</feature>
<feature type="compositionally biased region" description="Basic and acidic residues" evidence="1">
    <location>
        <begin position="133"/>
        <end position="158"/>
    </location>
</feature>
<feature type="region of interest" description="Disordered" evidence="1">
    <location>
        <begin position="1296"/>
        <end position="1331"/>
    </location>
</feature>
<feature type="region of interest" description="Disordered" evidence="1">
    <location>
        <begin position="305"/>
        <end position="363"/>
    </location>
</feature>
<dbReference type="SMART" id="SM00444">
    <property type="entry name" value="GYF"/>
    <property type="match status" value="1"/>
</dbReference>
<evidence type="ECO:0000313" key="4">
    <source>
        <dbReference type="Proteomes" id="UP000708148"/>
    </source>
</evidence>
<dbReference type="Gene3D" id="3.30.1490.40">
    <property type="match status" value="1"/>
</dbReference>
<dbReference type="PROSITE" id="PS50829">
    <property type="entry name" value="GYF"/>
    <property type="match status" value="1"/>
</dbReference>
<dbReference type="EMBL" id="CAJHUC010001693">
    <property type="protein sequence ID" value="CAD7702039.1"/>
    <property type="molecule type" value="Genomic_DNA"/>
</dbReference>
<sequence length="1350" mass="142351">MANEGSSPKGASQTSDSRIAAIFGADASRGWPGLTIGGMGGSGAAEETAFGDSAAALSRQGSLQPQWMQQRAGAGGGAGGGEGAGRRASVDSRPPGGDRWPGSEDAGEQERDAGRGRWEGREDGGAGGRPSRWRTDDRETWAPPKDRWTSGQEGRRWVDPPGQARQPAQRADREHWGGSEVSGLSRSYGDRWDTEGDRWTAGDRDAYVPKHDYVPKNPRWNDEERGDRWRASGGTQRTEVQPPRGFTNQRNRGSVPYRSERDGGEGASAPPHMRAQSQAKVAVGKYSKKQLLDIYDTMLQKLGAANLPMPDDSEKDYPGLLKSEYDQPHVIKPRQSGRFADDDGQESMDHHVGSLGRDGSKDGGRDDSLLSLCMKSGSGAGISKEHLEADQWMYQDPDGNLQGPFGKEDLLNWWEEGFFPEDLPVRSALAGNSDFVPIKQLLKMWNPPPPPGFGVMRQSSLQSRTSASAAEASGQSSSQHLGQTPSQDTNLHSGIVGDFCATSSAPSPAPSPDVRIPRQATQQAVGSLDSRGSWQVPDLGPAERLTHRASLEGHPFERVEQSLAMLTLQQGMGQAGPAQRPQGLPLVGRGCEPPMPAYNPLLGLQQQAGLPFGTPPRQGGHSLGAMGTPPLAPFPPHPVPMPHQFDNLHGLPRPADHHRLGLPPEPSAQDIFNVDLGLEQQAGRVAFNMQHLGGHPMGGFPPQNPNPIVRPDVLSLQSHALLQGVRNPGEGHGASAGPQQQGGNYYSSPFHLPPTSPQPHWSLTGGGVGPGSASGAVTGMGASPAASILNATQQALESRASANKMTSQSLAVMTGIPPVMGSHDVGRRSMDGGGSVGLLPPGPLLSQGIGNALQLGITPQKSGVDKGQAKADDGVWSQLLQPDLRAAAKPVGPPSSPARKRSPAPATEQLPASAAASTPAVNLPTSDAVTTAVAPVPSTAAPPSGGNAVRPAEDSKKTVAGAAWGARANSSAPSLRAIQEQEKRHVAQAAVQEPEPVPSQQAGPSVAGRAAASSPVGWSGNQGRSKPQASLRDIMEAGDGDDSLFWDYSPATQATPPKAWASSHPGIGGQQPRSQAPRLTNVAPIRPAAEPVSAPPIPTSTPNTSRTTPRSARSSAAKQPAVAAQPRQPSGQAQQPRGPVAKPPAAKPPTVEAQGCKSAAPQPGVVGEGGLFGGQFKISQSFRDWCQRQMKELTGNDDMALVEFLLSLKGRMEVVEYIQEYFKGAPKERVAEFTREFMVRKENDGTTIRREEHDGHRRMQNVRGQPQGSGAPMVGFGNDSDLQTQTASEAQVVAEGQQGGQAPGWEKVKGNKGNKAKAKVKKGQPKGHQVPAELLGFRSNFDVLARGVDK</sequence>
<feature type="region of interest" description="Disordered" evidence="1">
    <location>
        <begin position="26"/>
        <end position="281"/>
    </location>
</feature>
<evidence type="ECO:0000313" key="3">
    <source>
        <dbReference type="EMBL" id="CAD7702039.1"/>
    </source>
</evidence>
<evidence type="ECO:0000256" key="1">
    <source>
        <dbReference type="SAM" id="MobiDB-lite"/>
    </source>
</evidence>
<feature type="compositionally biased region" description="Polar residues" evidence="1">
    <location>
        <begin position="737"/>
        <end position="747"/>
    </location>
</feature>
<gene>
    <name evidence="3" type="ORF">OSTQU699_LOCUS7396</name>
</gene>
<accession>A0A8S1J3A7</accession>
<feature type="region of interest" description="Disordered" evidence="1">
    <location>
        <begin position="887"/>
        <end position="922"/>
    </location>
</feature>
<feature type="region of interest" description="Disordered" evidence="1">
    <location>
        <begin position="935"/>
        <end position="1162"/>
    </location>
</feature>
<feature type="compositionally biased region" description="Polar residues" evidence="1">
    <location>
        <begin position="519"/>
        <end position="533"/>
    </location>
</feature>
<feature type="domain" description="GYF" evidence="2">
    <location>
        <begin position="389"/>
        <end position="439"/>
    </location>
</feature>
<feature type="compositionally biased region" description="Polar residues" evidence="1">
    <location>
        <begin position="59"/>
        <end position="69"/>
    </location>
</feature>
<feature type="region of interest" description="Disordered" evidence="1">
    <location>
        <begin position="724"/>
        <end position="778"/>
    </location>
</feature>
<feature type="region of interest" description="Disordered" evidence="1">
    <location>
        <begin position="1252"/>
        <end position="1271"/>
    </location>
</feature>
<feature type="compositionally biased region" description="Polar residues" evidence="1">
    <location>
        <begin position="479"/>
        <end position="492"/>
    </location>
</feature>
<feature type="compositionally biased region" description="Polar residues" evidence="1">
    <location>
        <begin position="1019"/>
        <end position="1028"/>
    </location>
</feature>
<dbReference type="InterPro" id="IPR035445">
    <property type="entry name" value="GYF-like_dom_sf"/>
</dbReference>
<feature type="compositionally biased region" description="Low complexity" evidence="1">
    <location>
        <begin position="1100"/>
        <end position="1117"/>
    </location>
</feature>
<protein>
    <recommendedName>
        <fullName evidence="2">GYF domain-containing protein</fullName>
    </recommendedName>
</protein>
<dbReference type="OrthoDB" id="568510at2759"/>
<dbReference type="Pfam" id="PF02213">
    <property type="entry name" value="GYF"/>
    <property type="match status" value="1"/>
</dbReference>
<feature type="compositionally biased region" description="Gly residues" evidence="1">
    <location>
        <begin position="73"/>
        <end position="83"/>
    </location>
</feature>
<reference evidence="3" key="1">
    <citation type="submission" date="2020-12" db="EMBL/GenBank/DDBJ databases">
        <authorList>
            <person name="Iha C."/>
        </authorList>
    </citation>
    <scope>NUCLEOTIDE SEQUENCE</scope>
</reference>
<feature type="compositionally biased region" description="Low complexity" evidence="1">
    <location>
        <begin position="935"/>
        <end position="944"/>
    </location>
</feature>
<keyword evidence="4" id="KW-1185">Reference proteome</keyword>
<organism evidence="3 4">
    <name type="scientific">Ostreobium quekettii</name>
    <dbReference type="NCBI Taxonomy" id="121088"/>
    <lineage>
        <taxon>Eukaryota</taxon>
        <taxon>Viridiplantae</taxon>
        <taxon>Chlorophyta</taxon>
        <taxon>core chlorophytes</taxon>
        <taxon>Ulvophyceae</taxon>
        <taxon>TCBD clade</taxon>
        <taxon>Bryopsidales</taxon>
        <taxon>Ostreobineae</taxon>
        <taxon>Ostreobiaceae</taxon>
        <taxon>Ostreobium</taxon>
    </lineage>
</organism>
<name>A0A8S1J3A7_9CHLO</name>
<dbReference type="Proteomes" id="UP000708148">
    <property type="component" value="Unassembled WGS sequence"/>
</dbReference>
<evidence type="ECO:0000259" key="2">
    <source>
        <dbReference type="PROSITE" id="PS50829"/>
    </source>
</evidence>
<feature type="compositionally biased region" description="Basic and acidic residues" evidence="1">
    <location>
        <begin position="108"/>
        <end position="124"/>
    </location>
</feature>
<feature type="compositionally biased region" description="Low complexity" evidence="1">
    <location>
        <begin position="466"/>
        <end position="478"/>
    </location>
</feature>
<feature type="compositionally biased region" description="Basic residues" evidence="1">
    <location>
        <begin position="1310"/>
        <end position="1325"/>
    </location>
</feature>
<feature type="compositionally biased region" description="Basic and acidic residues" evidence="1">
    <location>
        <begin position="188"/>
        <end position="230"/>
    </location>
</feature>